<dbReference type="Proteomes" id="UP001623348">
    <property type="component" value="Unassembled WGS sequence"/>
</dbReference>
<gene>
    <name evidence="1" type="ORF">GRJ2_000256300</name>
</gene>
<dbReference type="AlphaFoldDB" id="A0ABC9VWZ1"/>
<dbReference type="EMBL" id="BAAFJT010000001">
    <property type="protein sequence ID" value="GAB0177910.1"/>
    <property type="molecule type" value="Genomic_DNA"/>
</dbReference>
<evidence type="ECO:0000313" key="1">
    <source>
        <dbReference type="EMBL" id="GAB0177910.1"/>
    </source>
</evidence>
<reference evidence="1 2" key="1">
    <citation type="submission" date="2024-06" db="EMBL/GenBank/DDBJ databases">
        <title>The draft genome of Grus japonensis, version 3.</title>
        <authorList>
            <person name="Nabeshima K."/>
            <person name="Suzuki S."/>
            <person name="Onuma M."/>
        </authorList>
    </citation>
    <scope>NUCLEOTIDE SEQUENCE [LARGE SCALE GENOMIC DNA]</scope>
    <source>
        <strain evidence="1 2">451A</strain>
    </source>
</reference>
<proteinExistence type="predicted"/>
<sequence>MPLLLGCAFQDGRSSPTSRSYFGVCKGPDVGSLSLPDADERGDLLYDKSSAPEVFTKRTMMFLLGSCNSSVLELKVGHVALLCLRNLKLHGRKLSPMPMDEIGVTASP</sequence>
<protein>
    <submittedName>
        <fullName evidence="1">Uncharacterized protein</fullName>
    </submittedName>
</protein>
<accession>A0ABC9VWZ1</accession>
<comment type="caution">
    <text evidence="1">The sequence shown here is derived from an EMBL/GenBank/DDBJ whole genome shotgun (WGS) entry which is preliminary data.</text>
</comment>
<name>A0ABC9VWZ1_GRUJA</name>
<keyword evidence="2" id="KW-1185">Reference proteome</keyword>
<organism evidence="1 2">
    <name type="scientific">Grus japonensis</name>
    <name type="common">Japanese crane</name>
    <name type="synonym">Red-crowned crane</name>
    <dbReference type="NCBI Taxonomy" id="30415"/>
    <lineage>
        <taxon>Eukaryota</taxon>
        <taxon>Metazoa</taxon>
        <taxon>Chordata</taxon>
        <taxon>Craniata</taxon>
        <taxon>Vertebrata</taxon>
        <taxon>Euteleostomi</taxon>
        <taxon>Archelosauria</taxon>
        <taxon>Archosauria</taxon>
        <taxon>Dinosauria</taxon>
        <taxon>Saurischia</taxon>
        <taxon>Theropoda</taxon>
        <taxon>Coelurosauria</taxon>
        <taxon>Aves</taxon>
        <taxon>Neognathae</taxon>
        <taxon>Neoaves</taxon>
        <taxon>Gruiformes</taxon>
        <taxon>Gruidae</taxon>
        <taxon>Grus</taxon>
    </lineage>
</organism>
<evidence type="ECO:0000313" key="2">
    <source>
        <dbReference type="Proteomes" id="UP001623348"/>
    </source>
</evidence>